<dbReference type="GO" id="GO:0046854">
    <property type="term" value="P:phosphatidylinositol phosphate biosynthetic process"/>
    <property type="evidence" value="ECO:0007669"/>
    <property type="project" value="TreeGrafter"/>
</dbReference>
<comment type="similarity">
    <text evidence="1 4">Belongs to the inositol phosphokinase (IPK) family.</text>
</comment>
<gene>
    <name evidence="5" type="ORF">FA10DRAFT_264566</name>
</gene>
<evidence type="ECO:0000256" key="2">
    <source>
        <dbReference type="ARBA" id="ARBA00022679"/>
    </source>
</evidence>
<dbReference type="GO" id="GO:0005737">
    <property type="term" value="C:cytoplasm"/>
    <property type="evidence" value="ECO:0007669"/>
    <property type="project" value="TreeGrafter"/>
</dbReference>
<dbReference type="PANTHER" id="PTHR12400:SF108">
    <property type="entry name" value="KINASE"/>
    <property type="match status" value="1"/>
</dbReference>
<dbReference type="EC" id="2.7.-.-" evidence="4"/>
<dbReference type="GO" id="GO:0032958">
    <property type="term" value="P:inositol phosphate biosynthetic process"/>
    <property type="evidence" value="ECO:0007669"/>
    <property type="project" value="InterPro"/>
</dbReference>
<evidence type="ECO:0000256" key="4">
    <source>
        <dbReference type="RuleBase" id="RU363090"/>
    </source>
</evidence>
<dbReference type="GO" id="GO:0005634">
    <property type="term" value="C:nucleus"/>
    <property type="evidence" value="ECO:0007669"/>
    <property type="project" value="TreeGrafter"/>
</dbReference>
<evidence type="ECO:0000313" key="5">
    <source>
        <dbReference type="EMBL" id="PWN93970.1"/>
    </source>
</evidence>
<dbReference type="InParanoid" id="A0A316YWR1"/>
<reference evidence="5" key="1">
    <citation type="journal article" date="2018" name="Mol. Biol. Evol.">
        <title>Broad Genomic Sampling Reveals a Smut Pathogenic Ancestry of the Fungal Clade Ustilaginomycotina.</title>
        <authorList>
            <person name="Kijpornyongpan T."/>
            <person name="Mondo S.J."/>
            <person name="Barry K."/>
            <person name="Sandor L."/>
            <person name="Lee J."/>
            <person name="Lipzen A."/>
            <person name="Pangilinan J."/>
            <person name="LaButti K."/>
            <person name="Hainaut M."/>
            <person name="Henrissat B."/>
            <person name="Grigoriev I.V."/>
            <person name="Spatafora J.W."/>
            <person name="Aime M.C."/>
        </authorList>
    </citation>
    <scope>NUCLEOTIDE SEQUENCE [LARGE SCALE GENOMIC DNA]</scope>
    <source>
        <strain evidence="5">MCA 4198</strain>
    </source>
</reference>
<proteinExistence type="inferred from homology"/>
<dbReference type="EMBL" id="KZ819634">
    <property type="protein sequence ID" value="PWN93970.1"/>
    <property type="molecule type" value="Genomic_DNA"/>
</dbReference>
<dbReference type="InterPro" id="IPR005522">
    <property type="entry name" value="IPK"/>
</dbReference>
<dbReference type="AlphaFoldDB" id="A0A316YWR1"/>
<accession>A0A316YWR1</accession>
<dbReference type="FunCoup" id="A0A316YWR1">
    <property type="interactions" value="267"/>
</dbReference>
<name>A0A316YWR1_9BASI</name>
<protein>
    <recommendedName>
        <fullName evidence="4">Kinase</fullName>
        <ecNumber evidence="4">2.7.-.-</ecNumber>
    </recommendedName>
</protein>
<dbReference type="InterPro" id="IPR038286">
    <property type="entry name" value="IPK_sf"/>
</dbReference>
<dbReference type="Gene3D" id="3.30.470.160">
    <property type="entry name" value="Inositol polyphosphate kinase"/>
    <property type="match status" value="1"/>
</dbReference>
<dbReference type="GO" id="GO:0000824">
    <property type="term" value="F:inositol-1,4,5,6-tetrakisphosphate 3-kinase activity"/>
    <property type="evidence" value="ECO:0007669"/>
    <property type="project" value="TreeGrafter"/>
</dbReference>
<dbReference type="PANTHER" id="PTHR12400">
    <property type="entry name" value="INOSITOL POLYPHOSPHATE KINASE"/>
    <property type="match status" value="1"/>
</dbReference>
<dbReference type="Proteomes" id="UP000245768">
    <property type="component" value="Unassembled WGS sequence"/>
</dbReference>
<evidence type="ECO:0000313" key="6">
    <source>
        <dbReference type="Proteomes" id="UP000245768"/>
    </source>
</evidence>
<evidence type="ECO:0000256" key="1">
    <source>
        <dbReference type="ARBA" id="ARBA00007374"/>
    </source>
</evidence>
<dbReference type="Pfam" id="PF03770">
    <property type="entry name" value="IPK"/>
    <property type="match status" value="1"/>
</dbReference>
<keyword evidence="2 4" id="KW-0808">Transferase</keyword>
<dbReference type="STRING" id="215250.A0A316YWR1"/>
<dbReference type="RefSeq" id="XP_025381168.1">
    <property type="nucleotide sequence ID" value="XM_025520700.1"/>
</dbReference>
<dbReference type="OrthoDB" id="338650at2759"/>
<dbReference type="SUPFAM" id="SSF56104">
    <property type="entry name" value="SAICAR synthase-like"/>
    <property type="match status" value="1"/>
</dbReference>
<keyword evidence="6" id="KW-1185">Reference proteome</keyword>
<sequence length="328" mass="35952">MTDPQIISHSSLQSLSAQVAGHEAGVQTLCDGAFVIKTCKRAEADFYQAAIAGASSSLDEVRTYFPTFHGTVEIREEGVGEVKQAVILENLTRTFERPNVLDVKLGQQLWDESASAEKRKRMEEASEHTTSGQLGLRLTGWQCWDERLGRFSQMTKKFGKSIKGPEEVALGLRLFMGRPAGGDAVKVKSIMAEEAPVSLPQLDADLTRKVIEQHILTALDNVITLVSQLEWRVRGGSVLIIYEGDTDTLRSCLACPSPSPPPPGRRAGQRDDIVDVHLPPAPAHLPRKRAVDIRLIDFAHVSLTPGQGPDSGYLLGLRNIRQLFADLL</sequence>
<dbReference type="GeneID" id="37042616"/>
<evidence type="ECO:0000256" key="3">
    <source>
        <dbReference type="ARBA" id="ARBA00022777"/>
    </source>
</evidence>
<dbReference type="GO" id="GO:0008440">
    <property type="term" value="F:inositol-1,4,5-trisphosphate 3-kinase activity"/>
    <property type="evidence" value="ECO:0007669"/>
    <property type="project" value="TreeGrafter"/>
</dbReference>
<keyword evidence="3 4" id="KW-0418">Kinase</keyword>
<organism evidence="5 6">
    <name type="scientific">Acaromyces ingoldii</name>
    <dbReference type="NCBI Taxonomy" id="215250"/>
    <lineage>
        <taxon>Eukaryota</taxon>
        <taxon>Fungi</taxon>
        <taxon>Dikarya</taxon>
        <taxon>Basidiomycota</taxon>
        <taxon>Ustilaginomycotina</taxon>
        <taxon>Exobasidiomycetes</taxon>
        <taxon>Exobasidiales</taxon>
        <taxon>Cryptobasidiaceae</taxon>
        <taxon>Acaromyces</taxon>
    </lineage>
</organism>